<name>A0A7J6Q7Q6_PEROL</name>
<comment type="caution">
    <text evidence="2">The sequence shown here is derived from an EMBL/GenBank/DDBJ whole genome shotgun (WGS) entry which is preliminary data.</text>
</comment>
<dbReference type="AlphaFoldDB" id="A0A7J6Q7Q6"/>
<sequence>SQAPSLRLLVQELQTTKMLQAQRIDRLEQLLEQAGPNGSDGGTVDGLLSRQTEELERRIAELEGQLSQQILRVIWGAAALLRASSLRWRWDSSVVMGLHSRYALTDGSLSSA</sequence>
<protein>
    <submittedName>
        <fullName evidence="2">Uncharacterized protein</fullName>
    </submittedName>
</protein>
<accession>A0A7J6Q7Q6</accession>
<feature type="non-terminal residue" evidence="2">
    <location>
        <position position="1"/>
    </location>
</feature>
<evidence type="ECO:0000256" key="1">
    <source>
        <dbReference type="SAM" id="Coils"/>
    </source>
</evidence>
<keyword evidence="1" id="KW-0175">Coiled coil</keyword>
<dbReference type="Proteomes" id="UP000574390">
    <property type="component" value="Unassembled WGS sequence"/>
</dbReference>
<dbReference type="EMBL" id="JABANM010031572">
    <property type="protein sequence ID" value="KAF4704343.1"/>
    <property type="molecule type" value="Genomic_DNA"/>
</dbReference>
<reference evidence="2 3" key="1">
    <citation type="submission" date="2020-04" db="EMBL/GenBank/DDBJ databases">
        <title>Perkinsus olseni comparative genomics.</title>
        <authorList>
            <person name="Bogema D.R."/>
        </authorList>
    </citation>
    <scope>NUCLEOTIDE SEQUENCE [LARGE SCALE GENOMIC DNA]</scope>
    <source>
        <strain evidence="2">ATCC PRA-205</strain>
    </source>
</reference>
<organism evidence="2 3">
    <name type="scientific">Perkinsus olseni</name>
    <name type="common">Perkinsus atlanticus</name>
    <dbReference type="NCBI Taxonomy" id="32597"/>
    <lineage>
        <taxon>Eukaryota</taxon>
        <taxon>Sar</taxon>
        <taxon>Alveolata</taxon>
        <taxon>Perkinsozoa</taxon>
        <taxon>Perkinsea</taxon>
        <taxon>Perkinsida</taxon>
        <taxon>Perkinsidae</taxon>
        <taxon>Perkinsus</taxon>
    </lineage>
</organism>
<proteinExistence type="predicted"/>
<evidence type="ECO:0000313" key="2">
    <source>
        <dbReference type="EMBL" id="KAF4704343.1"/>
    </source>
</evidence>
<evidence type="ECO:0000313" key="3">
    <source>
        <dbReference type="Proteomes" id="UP000574390"/>
    </source>
</evidence>
<feature type="coiled-coil region" evidence="1">
    <location>
        <begin position="10"/>
        <end position="72"/>
    </location>
</feature>
<gene>
    <name evidence="2" type="ORF">FOZ62_021330</name>
</gene>